<proteinExistence type="predicted"/>
<dbReference type="EMBL" id="JARBDR010000141">
    <property type="protein sequence ID" value="KAJ8320435.1"/>
    <property type="molecule type" value="Genomic_DNA"/>
</dbReference>
<name>A0ABQ9FT77_TEGGR</name>
<evidence type="ECO:0000313" key="2">
    <source>
        <dbReference type="Proteomes" id="UP001217089"/>
    </source>
</evidence>
<comment type="caution">
    <text evidence="1">The sequence shown here is derived from an EMBL/GenBank/DDBJ whole genome shotgun (WGS) entry which is preliminary data.</text>
</comment>
<dbReference type="Proteomes" id="UP001217089">
    <property type="component" value="Unassembled WGS sequence"/>
</dbReference>
<organism evidence="1 2">
    <name type="scientific">Tegillarca granosa</name>
    <name type="common">Malaysian cockle</name>
    <name type="synonym">Anadara granosa</name>
    <dbReference type="NCBI Taxonomy" id="220873"/>
    <lineage>
        <taxon>Eukaryota</taxon>
        <taxon>Metazoa</taxon>
        <taxon>Spiralia</taxon>
        <taxon>Lophotrochozoa</taxon>
        <taxon>Mollusca</taxon>
        <taxon>Bivalvia</taxon>
        <taxon>Autobranchia</taxon>
        <taxon>Pteriomorphia</taxon>
        <taxon>Arcoida</taxon>
        <taxon>Arcoidea</taxon>
        <taxon>Arcidae</taxon>
        <taxon>Tegillarca</taxon>
    </lineage>
</organism>
<evidence type="ECO:0000313" key="1">
    <source>
        <dbReference type="EMBL" id="KAJ8320435.1"/>
    </source>
</evidence>
<keyword evidence="2" id="KW-1185">Reference proteome</keyword>
<reference evidence="1 2" key="1">
    <citation type="submission" date="2022-12" db="EMBL/GenBank/DDBJ databases">
        <title>Chromosome-level genome of Tegillarca granosa.</title>
        <authorList>
            <person name="Kim J."/>
        </authorList>
    </citation>
    <scope>NUCLEOTIDE SEQUENCE [LARGE SCALE GENOMIC DNA]</scope>
    <source>
        <strain evidence="1">Teg-2019</strain>
        <tissue evidence="1">Adductor muscle</tissue>
    </source>
</reference>
<accession>A0ABQ9FT77</accession>
<gene>
    <name evidence="1" type="ORF">KUTeg_002022</name>
</gene>
<protein>
    <submittedName>
        <fullName evidence="1">Uncharacterized protein</fullName>
    </submittedName>
</protein>
<sequence length="64" mass="7405">MIVGDVLERKIEDLSRQLAEEKQCSRKEKLQVARLQREIARNKGTRDSNFGWKLLSGFSVSVQK</sequence>